<sequence>MKTQDELWSDLATAWGNFEDAPSHQTARALAQAIEASR</sequence>
<evidence type="ECO:0000313" key="1">
    <source>
        <dbReference type="EMBL" id="SHG10219.1"/>
    </source>
</evidence>
<proteinExistence type="predicted"/>
<gene>
    <name evidence="1" type="ORF">SAMN05443248_0289</name>
</gene>
<accession>A0A1M5H2I7</accession>
<name>A0A1M5H2I7_9BRAD</name>
<dbReference type="AlphaFoldDB" id="A0A1M5H2I7"/>
<reference evidence="1 2" key="1">
    <citation type="submission" date="2016-11" db="EMBL/GenBank/DDBJ databases">
        <authorList>
            <person name="Jaros S."/>
            <person name="Januszkiewicz K."/>
            <person name="Wedrychowicz H."/>
        </authorList>
    </citation>
    <scope>NUCLEOTIDE SEQUENCE [LARGE SCALE GENOMIC DNA]</scope>
    <source>
        <strain evidence="1 2">GAS138</strain>
    </source>
</reference>
<protein>
    <submittedName>
        <fullName evidence="1">Uncharacterized protein</fullName>
    </submittedName>
</protein>
<organism evidence="1 2">
    <name type="scientific">Bradyrhizobium erythrophlei</name>
    <dbReference type="NCBI Taxonomy" id="1437360"/>
    <lineage>
        <taxon>Bacteria</taxon>
        <taxon>Pseudomonadati</taxon>
        <taxon>Pseudomonadota</taxon>
        <taxon>Alphaproteobacteria</taxon>
        <taxon>Hyphomicrobiales</taxon>
        <taxon>Nitrobacteraceae</taxon>
        <taxon>Bradyrhizobium</taxon>
    </lineage>
</organism>
<dbReference type="EMBL" id="LT670817">
    <property type="protein sequence ID" value="SHG10219.1"/>
    <property type="molecule type" value="Genomic_DNA"/>
</dbReference>
<dbReference type="Proteomes" id="UP000189796">
    <property type="component" value="Chromosome I"/>
</dbReference>
<evidence type="ECO:0000313" key="2">
    <source>
        <dbReference type="Proteomes" id="UP000189796"/>
    </source>
</evidence>